<dbReference type="EMBL" id="PFWT01000009">
    <property type="protein sequence ID" value="PJA46630.1"/>
    <property type="molecule type" value="Genomic_DNA"/>
</dbReference>
<evidence type="ECO:0000256" key="3">
    <source>
        <dbReference type="ARBA" id="ARBA00022989"/>
    </source>
</evidence>
<dbReference type="PANTHER" id="PTHR30518">
    <property type="entry name" value="ENDOLYTIC MUREIN TRANSGLYCOSYLASE"/>
    <property type="match status" value="1"/>
</dbReference>
<dbReference type="AlphaFoldDB" id="A0A2M7XFF9"/>
<dbReference type="NCBIfam" id="TIGR00247">
    <property type="entry name" value="endolytic transglycosylase MltG"/>
    <property type="match status" value="1"/>
</dbReference>
<dbReference type="HAMAP" id="MF_02065">
    <property type="entry name" value="MltG"/>
    <property type="match status" value="1"/>
</dbReference>
<dbReference type="GO" id="GO:0071555">
    <property type="term" value="P:cell wall organization"/>
    <property type="evidence" value="ECO:0007669"/>
    <property type="project" value="UniProtKB-KW"/>
</dbReference>
<sequence>MIKKLLSCIGILLFSILLAGGFVAWQSYHFWFQSPTKDAETVLYTVEAGAGFSSIADDLAEQHIINSKNWFKFYTIINGTASDLKAGVFELKPGMSYSDIMKTLMVAPNSEEVSITFPEGYTVKQMGELVAEKFNITPEEWSVMTGVNSPLNNHNFVLTAQKPAGVDLEGYLFPDTYRFFVEATAEDIVEVMLDTMENRLVDTGAFNSDFKFQSEISNLHELLTTASILEREVRTSQDIPQVADIIYKRLKIGMPLQMDSTVNYFTGNNTPSISLADRDIESPYNTYLNTGLPPGPISNPGIDSLKAAVSPKTNDYYYFLTDAKGEVFYGVTFDQHITNKNKYLK</sequence>
<keyword evidence="5 7" id="KW-0456">Lyase</keyword>
<proteinExistence type="inferred from homology"/>
<dbReference type="GO" id="GO:0008932">
    <property type="term" value="F:lytic endotransglycosylase activity"/>
    <property type="evidence" value="ECO:0007669"/>
    <property type="project" value="UniProtKB-UniRule"/>
</dbReference>
<accession>A0A2M7XFF9</accession>
<evidence type="ECO:0000313" key="9">
    <source>
        <dbReference type="Proteomes" id="UP000231263"/>
    </source>
</evidence>
<reference evidence="9" key="1">
    <citation type="submission" date="2017-09" db="EMBL/GenBank/DDBJ databases">
        <title>Depth-based differentiation of microbial function through sediment-hosted aquifers and enrichment of novel symbionts in the deep terrestrial subsurface.</title>
        <authorList>
            <person name="Probst A.J."/>
            <person name="Ladd B."/>
            <person name="Jarett J.K."/>
            <person name="Geller-Mcgrath D.E."/>
            <person name="Sieber C.M.K."/>
            <person name="Emerson J.B."/>
            <person name="Anantharaman K."/>
            <person name="Thomas B.C."/>
            <person name="Malmstrom R."/>
            <person name="Stieglmeier M."/>
            <person name="Klingl A."/>
            <person name="Woyke T."/>
            <person name="Ryan C.M."/>
            <person name="Banfield J.F."/>
        </authorList>
    </citation>
    <scope>NUCLEOTIDE SEQUENCE [LARGE SCALE GENOMIC DNA]</scope>
</reference>
<dbReference type="EC" id="4.2.2.29" evidence="7"/>
<dbReference type="CDD" id="cd08010">
    <property type="entry name" value="MltG_like"/>
    <property type="match status" value="1"/>
</dbReference>
<comment type="similarity">
    <text evidence="7">Belongs to the transglycosylase MltG family.</text>
</comment>
<dbReference type="PANTHER" id="PTHR30518:SF2">
    <property type="entry name" value="ENDOLYTIC MUREIN TRANSGLYCOSYLASE"/>
    <property type="match status" value="1"/>
</dbReference>
<dbReference type="GO" id="GO:0009252">
    <property type="term" value="P:peptidoglycan biosynthetic process"/>
    <property type="evidence" value="ECO:0007669"/>
    <property type="project" value="UniProtKB-UniRule"/>
</dbReference>
<comment type="function">
    <text evidence="7">Functions as a peptidoglycan terminase that cleaves nascent peptidoglycan strands endolytically to terminate their elongation.</text>
</comment>
<dbReference type="InterPro" id="IPR003770">
    <property type="entry name" value="MLTG-like"/>
</dbReference>
<protein>
    <recommendedName>
        <fullName evidence="7">Endolytic murein transglycosylase</fullName>
        <ecNumber evidence="7">4.2.2.29</ecNumber>
    </recommendedName>
    <alternativeName>
        <fullName evidence="7">Peptidoglycan lytic transglycosylase</fullName>
    </alternativeName>
    <alternativeName>
        <fullName evidence="7">Peptidoglycan polymerization terminase</fullName>
    </alternativeName>
</protein>
<evidence type="ECO:0000256" key="7">
    <source>
        <dbReference type="HAMAP-Rule" id="MF_02065"/>
    </source>
</evidence>
<keyword evidence="6 7" id="KW-0961">Cell wall biogenesis/degradation</keyword>
<dbReference type="Pfam" id="PF02618">
    <property type="entry name" value="YceG"/>
    <property type="match status" value="1"/>
</dbReference>
<gene>
    <name evidence="7" type="primary">mltG</name>
    <name evidence="8" type="ORF">CO173_02580</name>
</gene>
<evidence type="ECO:0000313" key="8">
    <source>
        <dbReference type="EMBL" id="PJA46630.1"/>
    </source>
</evidence>
<evidence type="ECO:0000256" key="2">
    <source>
        <dbReference type="ARBA" id="ARBA00022692"/>
    </source>
</evidence>
<keyword evidence="1 7" id="KW-1003">Cell membrane</keyword>
<comment type="catalytic activity">
    <reaction evidence="7">
        <text>a peptidoglycan chain = a peptidoglycan chain with N-acetyl-1,6-anhydromuramyl-[peptide] at the reducing end + a peptidoglycan chain with N-acetylglucosamine at the non-reducing end.</text>
        <dbReference type="EC" id="4.2.2.29"/>
    </reaction>
</comment>
<dbReference type="GO" id="GO:0005886">
    <property type="term" value="C:plasma membrane"/>
    <property type="evidence" value="ECO:0007669"/>
    <property type="project" value="UniProtKB-UniRule"/>
</dbReference>
<organism evidence="8 9">
    <name type="scientific">Candidatus Uhrbacteria bacterium CG_4_9_14_3_um_filter_41_35</name>
    <dbReference type="NCBI Taxonomy" id="1975034"/>
    <lineage>
        <taxon>Bacteria</taxon>
        <taxon>Candidatus Uhriibacteriota</taxon>
    </lineage>
</organism>
<keyword evidence="4 7" id="KW-0472">Membrane</keyword>
<keyword evidence="2 7" id="KW-0812">Transmembrane</keyword>
<evidence type="ECO:0000256" key="4">
    <source>
        <dbReference type="ARBA" id="ARBA00023136"/>
    </source>
</evidence>
<dbReference type="Gene3D" id="3.30.1490.480">
    <property type="entry name" value="Endolytic murein transglycosylase"/>
    <property type="match status" value="1"/>
</dbReference>
<comment type="caution">
    <text evidence="8">The sequence shown here is derived from an EMBL/GenBank/DDBJ whole genome shotgun (WGS) entry which is preliminary data.</text>
</comment>
<keyword evidence="3 7" id="KW-1133">Transmembrane helix</keyword>
<evidence type="ECO:0000256" key="5">
    <source>
        <dbReference type="ARBA" id="ARBA00023239"/>
    </source>
</evidence>
<name>A0A2M7XFF9_9BACT</name>
<feature type="site" description="Important for catalytic activity" evidence="7">
    <location>
        <position position="232"/>
    </location>
</feature>
<evidence type="ECO:0000256" key="1">
    <source>
        <dbReference type="ARBA" id="ARBA00022475"/>
    </source>
</evidence>
<evidence type="ECO:0000256" key="6">
    <source>
        <dbReference type="ARBA" id="ARBA00023316"/>
    </source>
</evidence>
<dbReference type="Proteomes" id="UP000231263">
    <property type="component" value="Unassembled WGS sequence"/>
</dbReference>